<name>A0AAD8KP45_TARER</name>
<organism evidence="2 3">
    <name type="scientific">Tagetes erecta</name>
    <name type="common">African marigold</name>
    <dbReference type="NCBI Taxonomy" id="13708"/>
    <lineage>
        <taxon>Eukaryota</taxon>
        <taxon>Viridiplantae</taxon>
        <taxon>Streptophyta</taxon>
        <taxon>Embryophyta</taxon>
        <taxon>Tracheophyta</taxon>
        <taxon>Spermatophyta</taxon>
        <taxon>Magnoliopsida</taxon>
        <taxon>eudicotyledons</taxon>
        <taxon>Gunneridae</taxon>
        <taxon>Pentapetalae</taxon>
        <taxon>asterids</taxon>
        <taxon>campanulids</taxon>
        <taxon>Asterales</taxon>
        <taxon>Asteraceae</taxon>
        <taxon>Asteroideae</taxon>
        <taxon>Heliantheae alliance</taxon>
        <taxon>Tageteae</taxon>
        <taxon>Tagetes</taxon>
    </lineage>
</organism>
<keyword evidence="1" id="KW-0812">Transmembrane</keyword>
<comment type="caution">
    <text evidence="2">The sequence shown here is derived from an EMBL/GenBank/DDBJ whole genome shotgun (WGS) entry which is preliminary data.</text>
</comment>
<evidence type="ECO:0000313" key="2">
    <source>
        <dbReference type="EMBL" id="KAK1423822.1"/>
    </source>
</evidence>
<proteinExistence type="predicted"/>
<evidence type="ECO:0000256" key="1">
    <source>
        <dbReference type="SAM" id="Phobius"/>
    </source>
</evidence>
<keyword evidence="1" id="KW-1133">Transmembrane helix</keyword>
<protein>
    <submittedName>
        <fullName evidence="2">Uncharacterized protein</fullName>
    </submittedName>
</protein>
<accession>A0AAD8KP45</accession>
<reference evidence="2" key="1">
    <citation type="journal article" date="2023" name="bioRxiv">
        <title>Improved chromosome-level genome assembly for marigold (Tagetes erecta).</title>
        <authorList>
            <person name="Jiang F."/>
            <person name="Yuan L."/>
            <person name="Wang S."/>
            <person name="Wang H."/>
            <person name="Xu D."/>
            <person name="Wang A."/>
            <person name="Fan W."/>
        </authorList>
    </citation>
    <scope>NUCLEOTIDE SEQUENCE</scope>
    <source>
        <strain evidence="2">WSJ</strain>
        <tissue evidence="2">Leaf</tissue>
    </source>
</reference>
<gene>
    <name evidence="2" type="ORF">QVD17_19131</name>
</gene>
<dbReference type="AlphaFoldDB" id="A0AAD8KP45"/>
<sequence length="312" mass="35131">MICCTITMLSNLLSCLLCKLTSCLFVLVIKALKVPGVALQSAIVQLGCLIRCSVEHLLMLFLNNFLNAIQKVIGLFCNLVVDIGSRLVTTGLKGDDGGLLKKMRLGLKELVSSFMKMVMKTMSTSIHVFVNFGVDVVSRLVSAIMMAGGEVVKKIPLVLHELVKLIASCWKMLLVIGENIILFYNLMLEVVPRWLEAVGDSIDQMMLAFNELLELIKTMSEAVRGFIERLSPVIFELIKRIVGMLHERVVDFVVEHVKQLVFGFVFGSIVMSEYHLMIQRVMETVIRGVVENFMTMVMYFFSRKIESIQVIR</sequence>
<keyword evidence="3" id="KW-1185">Reference proteome</keyword>
<evidence type="ECO:0000313" key="3">
    <source>
        <dbReference type="Proteomes" id="UP001229421"/>
    </source>
</evidence>
<dbReference type="EMBL" id="JAUHHV010000005">
    <property type="protein sequence ID" value="KAK1423822.1"/>
    <property type="molecule type" value="Genomic_DNA"/>
</dbReference>
<dbReference type="Proteomes" id="UP001229421">
    <property type="component" value="Unassembled WGS sequence"/>
</dbReference>
<feature type="transmembrane region" description="Helical" evidence="1">
    <location>
        <begin position="12"/>
        <end position="32"/>
    </location>
</feature>
<keyword evidence="1" id="KW-0472">Membrane</keyword>